<comment type="caution">
    <text evidence="7">The sequence shown here is derived from an EMBL/GenBank/DDBJ whole genome shotgun (WGS) entry which is preliminary data.</text>
</comment>
<evidence type="ECO:0000256" key="2">
    <source>
        <dbReference type="ARBA" id="ARBA00007448"/>
    </source>
</evidence>
<dbReference type="InterPro" id="IPR027417">
    <property type="entry name" value="P-loop_NTPase"/>
</dbReference>
<evidence type="ECO:0000313" key="7">
    <source>
        <dbReference type="EMBL" id="KAF8741088.1"/>
    </source>
</evidence>
<dbReference type="Gene3D" id="6.10.280.40">
    <property type="match status" value="2"/>
</dbReference>
<evidence type="ECO:0000256" key="4">
    <source>
        <dbReference type="ARBA" id="ARBA00049360"/>
    </source>
</evidence>
<feature type="domain" description="AAA+ ATPase" evidence="6">
    <location>
        <begin position="866"/>
        <end position="1019"/>
    </location>
</feature>
<dbReference type="CDD" id="cd19510">
    <property type="entry name" value="RecA-like_BCS1"/>
    <property type="match status" value="2"/>
</dbReference>
<feature type="region of interest" description="Disordered" evidence="5">
    <location>
        <begin position="492"/>
        <end position="553"/>
    </location>
</feature>
<feature type="compositionally biased region" description="Basic and acidic residues" evidence="5">
    <location>
        <begin position="492"/>
        <end position="510"/>
    </location>
</feature>
<evidence type="ECO:0000256" key="3">
    <source>
        <dbReference type="ARBA" id="ARBA00022842"/>
    </source>
</evidence>
<feature type="compositionally biased region" description="Low complexity" evidence="5">
    <location>
        <begin position="511"/>
        <end position="529"/>
    </location>
</feature>
<protein>
    <recommendedName>
        <fullName evidence="6">AAA+ ATPase domain-containing protein</fullName>
    </recommendedName>
</protein>
<reference evidence="7" key="1">
    <citation type="submission" date="2020-07" db="EMBL/GenBank/DDBJ databases">
        <title>Genome sequence and genetic diversity analysis of an under-domesticated orphan crop, white fonio (Digitaria exilis).</title>
        <authorList>
            <person name="Bennetzen J.L."/>
            <person name="Chen S."/>
            <person name="Ma X."/>
            <person name="Wang X."/>
            <person name="Yssel A.E.J."/>
            <person name="Chaluvadi S.R."/>
            <person name="Johnson M."/>
            <person name="Gangashetty P."/>
            <person name="Hamidou F."/>
            <person name="Sanogo M.D."/>
            <person name="Zwaenepoel A."/>
            <person name="Wallace J."/>
            <person name="Van De Peer Y."/>
            <person name="Van Deynze A."/>
        </authorList>
    </citation>
    <scope>NUCLEOTIDE SEQUENCE</scope>
    <source>
        <tissue evidence="7">Leaves</tissue>
    </source>
</reference>
<sequence length="1176" mass="132772">MEELARRLSQTHHGRLRQDRRRAVAAPRRSPTSGSVWLILAPLVSLVATYAPRRLFHTYFNLFLRRRTRRLLNVVDPYVTVDISEPGSDVRYSRYGPVSDTDTTYEEVKAYLSEACLQQQDARELRAEGAKDGDGLVVSMRDGQDVADEFRGVPLWWSSVVEEDVQGQRQGRRRFQRLTFHLRHRRLVVDEYLPHVRRQGREILFSNQRRRLYTNSKSRDVYSSYEYKSWSYIDFDHPTTFETLAMDRAKKKEIMDDLDAFRNNKEFYRRTGKPWKRGYLLYGPPGTGKSTMVAAMANYLDYDIYDVELTVVNTNTDLRKLLIETTSKSIIVIEDIDCSLDLTGDRSRQRRRAAGTSKDDDERPRNTVTLSGLLNFIDGLWSACGGERIVVFTTNHADKLDPALIRRGRMDMHIEMSYCGFEAFQTLAKNYLDIDGHELFGNVEEILKEVKLTPADVAECLMTAKRAGSGGPTTRCIEILIDELRKRAEEKEKAEAEAKEKAEAEAKAWAEAEAAAATTTVAAEPNAAEMARRNPRPPPPHASRHSPQQRRWHPTCLCTRERSMEKPAPVSPPSGTVVVVAERPAARWSIRWALDAAVKFVWSNLAVPCLLQPFRDHLQHFAGRFLRRHARRLVGVADPYLTVTVAEHDGGEGTMRPRNDAYEEAKAYLSRRCCARGGGGARSLRAERARDDAGRRRFVLSLGDGEEVVDEFRGATVWWFHSAAPRRDHHHDGDVVAVEDDAAAATAGRTYRLTFHQRHRDLVVDSYLPHVCREGRAILSATRRRKLFTNTGERCFQFVRAPDLYSPWCSSRIVWYTKSSWSHVVFKHPSTFETLAMDPRKKKEIIDDLDAFRNGEDYYKRIGKAWKRGYLLYGPPGTGKSSMIAAMANYLDYHIYDIELTSVSTNTDLRRMFIETTGKSIIAIEDIDCSLDLTGKRGTTTDATKKKKTKKKKSDGSGTTSSAVRNLTLSGVLNFIDGLWSACGGERIIVFTTNHVDKLDPALIRSGRMDKHIEMSYCCFESFKFLAKNYLDVDAHHLFDAVAALLKEVDITPADVAEILTPKQRAVAGEDADSCLAALVEALQKVKEESLEKKKKAKEEDAAQAKAKKAGGKKGKKEEEVEVADDDDDGDVRVLLREDDVAELLTSKCAGDDEGSCLDGPVEVLREGKETAMAAA</sequence>
<proteinExistence type="inferred from homology"/>
<dbReference type="Gene3D" id="3.40.50.300">
    <property type="entry name" value="P-loop containing nucleotide triphosphate hydrolases"/>
    <property type="match status" value="2"/>
</dbReference>
<evidence type="ECO:0000256" key="1">
    <source>
        <dbReference type="ARBA" id="ARBA00001946"/>
    </source>
</evidence>
<feature type="compositionally biased region" description="Basic residues" evidence="5">
    <location>
        <begin position="1106"/>
        <end position="1115"/>
    </location>
</feature>
<dbReference type="GO" id="GO:0005524">
    <property type="term" value="F:ATP binding"/>
    <property type="evidence" value="ECO:0007669"/>
    <property type="project" value="InterPro"/>
</dbReference>
<dbReference type="PROSITE" id="PS00674">
    <property type="entry name" value="AAA"/>
    <property type="match status" value="2"/>
</dbReference>
<keyword evidence="8" id="KW-1185">Reference proteome</keyword>
<dbReference type="AlphaFoldDB" id="A0A835FD94"/>
<feature type="compositionally biased region" description="Basic and acidic residues" evidence="5">
    <location>
        <begin position="1090"/>
        <end position="1103"/>
    </location>
</feature>
<dbReference type="InterPro" id="IPR003959">
    <property type="entry name" value="ATPase_AAA_core"/>
</dbReference>
<name>A0A835FD94_9POAL</name>
<comment type="catalytic activity">
    <reaction evidence="4">
        <text>ATP + H2O = ADP + phosphate + H(+)</text>
        <dbReference type="Rhea" id="RHEA:13065"/>
        <dbReference type="ChEBI" id="CHEBI:15377"/>
        <dbReference type="ChEBI" id="CHEBI:15378"/>
        <dbReference type="ChEBI" id="CHEBI:30616"/>
        <dbReference type="ChEBI" id="CHEBI:43474"/>
        <dbReference type="ChEBI" id="CHEBI:456216"/>
    </reaction>
</comment>
<dbReference type="EMBL" id="JACEFO010001298">
    <property type="protein sequence ID" value="KAF8741088.1"/>
    <property type="molecule type" value="Genomic_DNA"/>
</dbReference>
<dbReference type="GO" id="GO:0016887">
    <property type="term" value="F:ATP hydrolysis activity"/>
    <property type="evidence" value="ECO:0007669"/>
    <property type="project" value="InterPro"/>
</dbReference>
<dbReference type="InterPro" id="IPR025753">
    <property type="entry name" value="AAA_N_dom"/>
</dbReference>
<comment type="similarity">
    <text evidence="2">Belongs to the AAA ATPase family. BCS1 subfamily.</text>
</comment>
<dbReference type="PANTHER" id="PTHR23070">
    <property type="entry name" value="BCS1 AAA-TYPE ATPASE"/>
    <property type="match status" value="1"/>
</dbReference>
<feature type="compositionally biased region" description="Acidic residues" evidence="5">
    <location>
        <begin position="1120"/>
        <end position="1130"/>
    </location>
</feature>
<dbReference type="Pfam" id="PF25568">
    <property type="entry name" value="AAA_lid_At3g28540"/>
    <property type="match status" value="2"/>
</dbReference>
<evidence type="ECO:0000259" key="6">
    <source>
        <dbReference type="SMART" id="SM00382"/>
    </source>
</evidence>
<comment type="cofactor">
    <cofactor evidence="1">
        <name>Mg(2+)</name>
        <dbReference type="ChEBI" id="CHEBI:18420"/>
    </cofactor>
</comment>
<feature type="region of interest" description="Disordered" evidence="5">
    <location>
        <begin position="940"/>
        <end position="962"/>
    </location>
</feature>
<organism evidence="7 8">
    <name type="scientific">Digitaria exilis</name>
    <dbReference type="NCBI Taxonomy" id="1010633"/>
    <lineage>
        <taxon>Eukaryota</taxon>
        <taxon>Viridiplantae</taxon>
        <taxon>Streptophyta</taxon>
        <taxon>Embryophyta</taxon>
        <taxon>Tracheophyta</taxon>
        <taxon>Spermatophyta</taxon>
        <taxon>Magnoliopsida</taxon>
        <taxon>Liliopsida</taxon>
        <taxon>Poales</taxon>
        <taxon>Poaceae</taxon>
        <taxon>PACMAD clade</taxon>
        <taxon>Panicoideae</taxon>
        <taxon>Panicodae</taxon>
        <taxon>Paniceae</taxon>
        <taxon>Anthephorinae</taxon>
        <taxon>Digitaria</taxon>
    </lineage>
</organism>
<feature type="region of interest" description="Disordered" evidence="5">
    <location>
        <begin position="1"/>
        <end position="27"/>
    </location>
</feature>
<dbReference type="InterPro" id="IPR050747">
    <property type="entry name" value="Mitochondrial_chaperone_BCS1"/>
</dbReference>
<dbReference type="Proteomes" id="UP000636709">
    <property type="component" value="Unassembled WGS sequence"/>
</dbReference>
<dbReference type="Pfam" id="PF14363">
    <property type="entry name" value="AAA_assoc"/>
    <property type="match status" value="2"/>
</dbReference>
<dbReference type="InterPro" id="IPR003960">
    <property type="entry name" value="ATPase_AAA_CS"/>
</dbReference>
<feature type="compositionally biased region" description="Basic residues" evidence="5">
    <location>
        <begin position="542"/>
        <end position="553"/>
    </location>
</feature>
<accession>A0A835FD94</accession>
<keyword evidence="3" id="KW-0460">Magnesium</keyword>
<dbReference type="InterPro" id="IPR058017">
    <property type="entry name" value="At3g28540-like_C"/>
</dbReference>
<dbReference type="SMART" id="SM00382">
    <property type="entry name" value="AAA"/>
    <property type="match status" value="2"/>
</dbReference>
<dbReference type="SUPFAM" id="SSF52540">
    <property type="entry name" value="P-loop containing nucleoside triphosphate hydrolases"/>
    <property type="match status" value="2"/>
</dbReference>
<feature type="compositionally biased region" description="Basic residues" evidence="5">
    <location>
        <begin position="9"/>
        <end position="20"/>
    </location>
</feature>
<evidence type="ECO:0000313" key="8">
    <source>
        <dbReference type="Proteomes" id="UP000636709"/>
    </source>
</evidence>
<dbReference type="OrthoDB" id="10251412at2759"/>
<gene>
    <name evidence="7" type="ORF">HU200_013659</name>
</gene>
<dbReference type="InterPro" id="IPR003593">
    <property type="entry name" value="AAA+_ATPase"/>
</dbReference>
<feature type="region of interest" description="Disordered" evidence="5">
    <location>
        <begin position="1090"/>
        <end position="1132"/>
    </location>
</feature>
<feature type="domain" description="AAA+ ATPase" evidence="6">
    <location>
        <begin position="275"/>
        <end position="420"/>
    </location>
</feature>
<dbReference type="GO" id="GO:0006950">
    <property type="term" value="P:response to stress"/>
    <property type="evidence" value="ECO:0007669"/>
    <property type="project" value="UniProtKB-ARBA"/>
</dbReference>
<dbReference type="Pfam" id="PF00004">
    <property type="entry name" value="AAA"/>
    <property type="match status" value="2"/>
</dbReference>
<evidence type="ECO:0000256" key="5">
    <source>
        <dbReference type="SAM" id="MobiDB-lite"/>
    </source>
</evidence>